<reference evidence="2 3" key="1">
    <citation type="submission" date="2018-08" db="EMBL/GenBank/DDBJ databases">
        <title>A genome reference for cultivated species of the human gut microbiota.</title>
        <authorList>
            <person name="Zou Y."/>
            <person name="Xue W."/>
            <person name="Luo G."/>
        </authorList>
    </citation>
    <scope>NUCLEOTIDE SEQUENCE [LARGE SCALE GENOMIC DNA]</scope>
    <source>
        <strain evidence="2 3">AF29-2BH</strain>
    </source>
</reference>
<gene>
    <name evidence="2" type="ORF">DWZ12_08035</name>
</gene>
<feature type="domain" description="Helicase HerA central" evidence="1">
    <location>
        <begin position="631"/>
        <end position="712"/>
    </location>
</feature>
<protein>
    <submittedName>
        <fullName evidence="2">DUF87 domain-containing protein</fullName>
    </submittedName>
</protein>
<dbReference type="PANTHER" id="PTHR42957">
    <property type="entry name" value="HELICASE MJ1565-RELATED"/>
    <property type="match status" value="1"/>
</dbReference>
<sequence length="1521" mass="175877">MRMEEQTYYLVFTVDRIPDLTLTKYSVLDGSSVDDIMDKHGVFLRQLHRLGSTSGVYFHLLYYFDPDERISKGHHLSVVFYATSRDRRKLEGIREFLTTSVLSTYYDFHCYEVSTDFCQETLLTSDKRTENVIMLTNIAGQKKTYGIHASNVADVSSYKTEVGMGLRQTITCEIASDGDAVLSFNSLKANKNGQILFSRKHVLAKRMQIVDGKLRLFENDKINSIYEDFEYELSETWEQVFLEERSADDGTRFICYFEPDGTKIIEIGSKMVPMYFFERHIVARHIEFGINENGIRTLFVIHDDGEKPDQYQYDLTDEQINCFINDFNSGSNRVAVCYFDTSGNTIVELGCHDEIHGDANTFLTNAPEIERKFNFAAFLTKKDYYLPAQNRLDIDPAGEVPLYSIMEWEPCEDGRLYNVLKLMEGYNSTVALRIDIFPVEQTQYIRQKILPYADTRKRISERQQGKDDNSENIIKSWDKYLQNMMKFPQFFANVVAFSDKEDIAVMLADSVAAEAVESGTYIIEKIYKENGMSVYYSDQRALNLVRLAENDDLRLRSDSPLYYKEPGNYIAQLLTLYTLEELRPMFSLPILYPGESIECLKETDPKPFKENDGESVSIGTSSLGYNVDFPVKLFKKHAFIAGVPGAGKTNTMLHLVTSLWRDTEEKIPFLVLEPAKQEYRALAKIKGMEELRVFSPGADTYFPLHINPFQFPVGLTLAEHIVNLNAVFAGAFFLPPPSPHFIDTCIEKVYLDKGWNVNERNTLDENGNYRHEFPTLQELYASLEVAVKNSRYQGETLGNLQSVLEVRVGSLLKREIGNVYNVRESILKPEKWLDIPAIIELESLGEGPANFMSLLLSTLIRETLKVRKTSDNEGDFDKPSKDLNHVIFYEEAHNLIGPDTDSPMGDSVDPKISATKYVVKMLAEVRALGEGIVIADQLPTVMAPEVLKNTGLKIAHRITAQDDRALLGSTMSASPEQLEEQGTFGTGWALIFYEDLLKPYKMRVHEWDIHNKDKHKYDSPTNKQLFSYLKDNQTYRSTLLTSAKIMKEKMDVEYDQLRRRGEKLKESIDKEYLVIKALSRGIENQEATSLEMKIPEDVERNKIELQKQKQVVEERKSCFLQKHSRELHQLCWDYINQYYATITLANNYDFTSERLYAASVSGFFTIFETMRSLVDVPELTETLVSELKNVVFDTERFISLDKTKECVLKGSEIYPDLQYASGYYWVNDTYLKKKNLVAKAKRILQLDSDREKYINSYCVDWTNEFVEVYQKADAYAEATERLILIRESKAKALFVDEPEAYEQKIKQINDYKNKKYALYKMLHSMVVGPIKEAFRFLNGADRIAFLKASKKIRELYLEIVNYLDAYADTKLSGCDRYKKLREEATVIINMDLLARIELARSNRLLQTEQLISANSTEEKKKIIRLIRDTHNAYFEAYSRYNVERYDYQIILVNFYMQYLDSMMDFGDIAIQEMVSDDPSRYEVKKCSEIIQKLISNDTIPENQKISWNRIQNRWIKFFKEA</sequence>
<dbReference type="InterPro" id="IPR008571">
    <property type="entry name" value="HerA-like"/>
</dbReference>
<comment type="caution">
    <text evidence="2">The sequence shown here is derived from an EMBL/GenBank/DDBJ whole genome shotgun (WGS) entry which is preliminary data.</text>
</comment>
<dbReference type="Gene3D" id="3.40.50.300">
    <property type="entry name" value="P-loop containing nucleotide triphosphate hydrolases"/>
    <property type="match status" value="2"/>
</dbReference>
<dbReference type="EMBL" id="QRSS01000007">
    <property type="protein sequence ID" value="RGQ05273.1"/>
    <property type="molecule type" value="Genomic_DNA"/>
</dbReference>
<dbReference type="InterPro" id="IPR027417">
    <property type="entry name" value="P-loop_NTPase"/>
</dbReference>
<dbReference type="PANTHER" id="PTHR42957:SF1">
    <property type="entry name" value="HELICASE MJ1565-RELATED"/>
    <property type="match status" value="1"/>
</dbReference>
<name>A0A411ZR17_9FIRM</name>
<evidence type="ECO:0000313" key="3">
    <source>
        <dbReference type="Proteomes" id="UP000283585"/>
    </source>
</evidence>
<dbReference type="SUPFAM" id="SSF52540">
    <property type="entry name" value="P-loop containing nucleoside triphosphate hydrolases"/>
    <property type="match status" value="1"/>
</dbReference>
<dbReference type="Pfam" id="PF01935">
    <property type="entry name" value="DUF87"/>
    <property type="match status" value="1"/>
</dbReference>
<accession>A0A411ZR17</accession>
<evidence type="ECO:0000313" key="2">
    <source>
        <dbReference type="EMBL" id="RGQ05273.1"/>
    </source>
</evidence>
<dbReference type="InterPro" id="IPR002789">
    <property type="entry name" value="HerA_central"/>
</dbReference>
<organism evidence="2 3">
    <name type="scientific">Blautia obeum</name>
    <dbReference type="NCBI Taxonomy" id="40520"/>
    <lineage>
        <taxon>Bacteria</taxon>
        <taxon>Bacillati</taxon>
        <taxon>Bacillota</taxon>
        <taxon>Clostridia</taxon>
        <taxon>Lachnospirales</taxon>
        <taxon>Lachnospiraceae</taxon>
        <taxon>Blautia</taxon>
    </lineage>
</organism>
<evidence type="ECO:0000259" key="1">
    <source>
        <dbReference type="Pfam" id="PF01935"/>
    </source>
</evidence>
<dbReference type="Proteomes" id="UP000283585">
    <property type="component" value="Unassembled WGS sequence"/>
</dbReference>
<proteinExistence type="predicted"/>